<keyword evidence="3" id="KW-0285">Flavoprotein</keyword>
<comment type="caution">
    <text evidence="8">The sequence shown here is derived from an EMBL/GenBank/DDBJ whole genome shotgun (WGS) entry which is preliminary data.</text>
</comment>
<dbReference type="PANTHER" id="PTHR43884:SF12">
    <property type="entry name" value="ISOVALERYL-COA DEHYDROGENASE, MITOCHONDRIAL-RELATED"/>
    <property type="match status" value="1"/>
</dbReference>
<reference evidence="8" key="1">
    <citation type="submission" date="2022-09" db="EMBL/GenBank/DDBJ databases">
        <title>Intensive care unit water sources are persistently colonized with multi-drug resistant bacteria and are the site of extensive horizontal gene transfer of antibiotic resistance genes.</title>
        <authorList>
            <person name="Diorio-Toth L."/>
        </authorList>
    </citation>
    <scope>NUCLEOTIDE SEQUENCE</scope>
    <source>
        <strain evidence="8">GD04130</strain>
    </source>
</reference>
<dbReference type="InterPro" id="IPR009075">
    <property type="entry name" value="AcylCo_DH/oxidase_C"/>
</dbReference>
<dbReference type="SUPFAM" id="SSF56645">
    <property type="entry name" value="Acyl-CoA dehydrogenase NM domain-like"/>
    <property type="match status" value="1"/>
</dbReference>
<dbReference type="InterPro" id="IPR037069">
    <property type="entry name" value="AcylCoA_DH/ox_N_sf"/>
</dbReference>
<dbReference type="Gene3D" id="1.20.140.10">
    <property type="entry name" value="Butyryl-CoA Dehydrogenase, subunit A, domain 3"/>
    <property type="match status" value="1"/>
</dbReference>
<dbReference type="InterPro" id="IPR013786">
    <property type="entry name" value="AcylCoA_DH/ox_N"/>
</dbReference>
<dbReference type="InterPro" id="IPR006091">
    <property type="entry name" value="Acyl-CoA_Oxase/DH_mid-dom"/>
</dbReference>
<keyword evidence="4" id="KW-0274">FAD</keyword>
<dbReference type="Gene3D" id="1.10.540.10">
    <property type="entry name" value="Acyl-CoA dehydrogenase/oxidase, N-terminal domain"/>
    <property type="match status" value="1"/>
</dbReference>
<evidence type="ECO:0000313" key="9">
    <source>
        <dbReference type="Proteomes" id="UP001158297"/>
    </source>
</evidence>
<dbReference type="FunFam" id="1.10.540.10:FF:000013">
    <property type="entry name" value="Acyl-CoA dehydrogenase"/>
    <property type="match status" value="1"/>
</dbReference>
<dbReference type="InterPro" id="IPR046373">
    <property type="entry name" value="Acyl-CoA_Oxase/DH_mid-dom_sf"/>
</dbReference>
<comment type="similarity">
    <text evidence="2">Belongs to the acyl-CoA dehydrogenase family.</text>
</comment>
<evidence type="ECO:0000313" key="8">
    <source>
        <dbReference type="EMBL" id="MDH0363703.1"/>
    </source>
</evidence>
<dbReference type="Pfam" id="PF00441">
    <property type="entry name" value="Acyl-CoA_dh_1"/>
    <property type="match status" value="1"/>
</dbReference>
<name>A0AA42HSY0_9BURK</name>
<evidence type="ECO:0000259" key="6">
    <source>
        <dbReference type="Pfam" id="PF02770"/>
    </source>
</evidence>
<evidence type="ECO:0000259" key="7">
    <source>
        <dbReference type="Pfam" id="PF02771"/>
    </source>
</evidence>
<dbReference type="EMBL" id="JAODZU010000012">
    <property type="protein sequence ID" value="MDH0363703.1"/>
    <property type="molecule type" value="Genomic_DNA"/>
</dbReference>
<evidence type="ECO:0000256" key="3">
    <source>
        <dbReference type="ARBA" id="ARBA00022630"/>
    </source>
</evidence>
<dbReference type="Pfam" id="PF02770">
    <property type="entry name" value="Acyl-CoA_dh_M"/>
    <property type="match status" value="1"/>
</dbReference>
<dbReference type="GO" id="GO:0003995">
    <property type="term" value="F:acyl-CoA dehydrogenase activity"/>
    <property type="evidence" value="ECO:0007669"/>
    <property type="project" value="TreeGrafter"/>
</dbReference>
<dbReference type="Proteomes" id="UP001158297">
    <property type="component" value="Unassembled WGS sequence"/>
</dbReference>
<accession>A0AA42HSY0</accession>
<feature type="domain" description="Acyl-CoA dehydrogenase/oxidase C-terminal" evidence="5">
    <location>
        <begin position="233"/>
        <end position="311"/>
    </location>
</feature>
<evidence type="ECO:0000256" key="4">
    <source>
        <dbReference type="ARBA" id="ARBA00022827"/>
    </source>
</evidence>
<dbReference type="FunFam" id="2.40.110.10:FF:000014">
    <property type="entry name" value="Probable acyl-CoA dehydrogenase"/>
    <property type="match status" value="1"/>
</dbReference>
<feature type="domain" description="Acyl-CoA oxidase/dehydrogenase middle" evidence="6">
    <location>
        <begin position="122"/>
        <end position="220"/>
    </location>
</feature>
<evidence type="ECO:0000259" key="5">
    <source>
        <dbReference type="Pfam" id="PF00441"/>
    </source>
</evidence>
<sequence>MIELTQSNNHHEIRDAIRDLCAAFPDEYFRKVDEARAYPEQFVNALTEAGWLAALIPQEYGGSGLGLTEASVIMEEINRCGGNSGACHGQMYNMGTLLRHGSEAQKQKYLPKIASGAWRLQSMGVTEPTTGTDTTKIKTSAVKKGDRYVINGQKVWISRIQHSDFMILLARTTPLAEVTKKSEGMSIFMVDLREAEKKGMTVRPIPNMVNHETNELFFEDLEIPAENLIGQEGQGFKYILDGLNAERTLIAAECIGDGYWFMDRVTQYVKDRNVFGRPIGQNQGVQFPIAESFIELEAANLMRWKACELFDR</sequence>
<dbReference type="SUPFAM" id="SSF47203">
    <property type="entry name" value="Acyl-CoA dehydrogenase C-terminal domain-like"/>
    <property type="match status" value="1"/>
</dbReference>
<dbReference type="Gene3D" id="2.40.110.10">
    <property type="entry name" value="Butyryl-CoA Dehydrogenase, subunit A, domain 2"/>
    <property type="match status" value="1"/>
</dbReference>
<dbReference type="InterPro" id="IPR009100">
    <property type="entry name" value="AcylCoA_DH/oxidase_NM_dom_sf"/>
</dbReference>
<dbReference type="AlphaFoldDB" id="A0AA42HSY0"/>
<dbReference type="RefSeq" id="WP_279860260.1">
    <property type="nucleotide sequence ID" value="NZ_JAODZU010000012.1"/>
</dbReference>
<protein>
    <submittedName>
        <fullName evidence="8">Acyl-CoA/acyl-ACP dehydrogenase</fullName>
    </submittedName>
</protein>
<gene>
    <name evidence="8" type="ORF">N7330_11670</name>
</gene>
<dbReference type="Pfam" id="PF02771">
    <property type="entry name" value="Acyl-CoA_dh_N"/>
    <property type="match status" value="1"/>
</dbReference>
<feature type="non-terminal residue" evidence="8">
    <location>
        <position position="312"/>
    </location>
</feature>
<evidence type="ECO:0000256" key="1">
    <source>
        <dbReference type="ARBA" id="ARBA00001974"/>
    </source>
</evidence>
<evidence type="ECO:0000256" key="2">
    <source>
        <dbReference type="ARBA" id="ARBA00009347"/>
    </source>
</evidence>
<comment type="cofactor">
    <cofactor evidence="1">
        <name>FAD</name>
        <dbReference type="ChEBI" id="CHEBI:57692"/>
    </cofactor>
</comment>
<dbReference type="InterPro" id="IPR036250">
    <property type="entry name" value="AcylCo_DH-like_C"/>
</dbReference>
<feature type="domain" description="Acyl-CoA dehydrogenase/oxidase N-terminal" evidence="7">
    <location>
        <begin position="8"/>
        <end position="116"/>
    </location>
</feature>
<organism evidence="8 9">
    <name type="scientific">Comamonas aquatica</name>
    <dbReference type="NCBI Taxonomy" id="225991"/>
    <lineage>
        <taxon>Bacteria</taxon>
        <taxon>Pseudomonadati</taxon>
        <taxon>Pseudomonadota</taxon>
        <taxon>Betaproteobacteria</taxon>
        <taxon>Burkholderiales</taxon>
        <taxon>Comamonadaceae</taxon>
        <taxon>Comamonas</taxon>
    </lineage>
</organism>
<dbReference type="PANTHER" id="PTHR43884">
    <property type="entry name" value="ACYL-COA DEHYDROGENASE"/>
    <property type="match status" value="1"/>
</dbReference>
<proteinExistence type="inferred from homology"/>
<dbReference type="GO" id="GO:0050660">
    <property type="term" value="F:flavin adenine dinucleotide binding"/>
    <property type="evidence" value="ECO:0007669"/>
    <property type="project" value="InterPro"/>
</dbReference>